<dbReference type="EMBL" id="MJLX01000180">
    <property type="protein sequence ID" value="RLM14163.1"/>
    <property type="molecule type" value="Genomic_DNA"/>
</dbReference>
<proteinExistence type="predicted"/>
<name>A0AAE8JKY8_9GAMM</name>
<gene>
    <name evidence="2" type="ORF">BIY26_23415</name>
</gene>
<evidence type="ECO:0000313" key="3">
    <source>
        <dbReference type="Proteomes" id="UP000285972"/>
    </source>
</evidence>
<dbReference type="KEGG" id="bgj:AWC36_04015"/>
<feature type="chain" id="PRO_5042251792" evidence="1">
    <location>
        <begin position="27"/>
        <end position="78"/>
    </location>
</feature>
<organism evidence="2 3">
    <name type="scientific">Brenneria goodwinii</name>
    <dbReference type="NCBI Taxonomy" id="1109412"/>
    <lineage>
        <taxon>Bacteria</taxon>
        <taxon>Pseudomonadati</taxon>
        <taxon>Pseudomonadota</taxon>
        <taxon>Gammaproteobacteria</taxon>
        <taxon>Enterobacterales</taxon>
        <taxon>Pectobacteriaceae</taxon>
        <taxon>Brenneria</taxon>
    </lineage>
</organism>
<dbReference type="Proteomes" id="UP000285972">
    <property type="component" value="Unassembled WGS sequence"/>
</dbReference>
<evidence type="ECO:0000313" key="2">
    <source>
        <dbReference type="EMBL" id="RLM14163.1"/>
    </source>
</evidence>
<comment type="caution">
    <text evidence="2">The sequence shown here is derived from an EMBL/GenBank/DDBJ whole genome shotgun (WGS) entry which is preliminary data.</text>
</comment>
<reference evidence="2 3" key="1">
    <citation type="submission" date="2016-09" db="EMBL/GenBank/DDBJ databases">
        <authorList>
            <person name="Doonan J."/>
            <person name="Pachebat J.A."/>
            <person name="Golyshin P.N."/>
            <person name="Denman S."/>
            <person name="Mcdonald J.E."/>
        </authorList>
    </citation>
    <scope>NUCLEOTIDE SEQUENCE [LARGE SCALE GENOMIC DNA]</scope>
    <source>
        <strain evidence="2 3">FRB141</strain>
    </source>
</reference>
<sequence length="78" mass="9295">MKYFNCFFAMVVFFLSISLGVNYAQANQNPSRIYPNTLRSYTPEDAVNSFIEAYKCDDFYEVWHRFTRDAKKKDIWNG</sequence>
<feature type="signal peptide" evidence="1">
    <location>
        <begin position="1"/>
        <end position="26"/>
    </location>
</feature>
<keyword evidence="1" id="KW-0732">Signal</keyword>
<accession>A0AAE8JKY8</accession>
<evidence type="ECO:0000256" key="1">
    <source>
        <dbReference type="SAM" id="SignalP"/>
    </source>
</evidence>
<protein>
    <submittedName>
        <fullName evidence="2">Uncharacterized protein</fullName>
    </submittedName>
</protein>
<dbReference type="AlphaFoldDB" id="A0AAE8JKY8"/>